<dbReference type="Pfam" id="PF12937">
    <property type="entry name" value="F-box-like"/>
    <property type="match status" value="1"/>
</dbReference>
<dbReference type="InterPro" id="IPR036047">
    <property type="entry name" value="F-box-like_dom_sf"/>
</dbReference>
<accession>A0AAP0CLN6</accession>
<dbReference type="Proteomes" id="UP001408789">
    <property type="component" value="Unassembled WGS sequence"/>
</dbReference>
<dbReference type="Gene3D" id="3.80.10.10">
    <property type="entry name" value="Ribonuclease Inhibitor"/>
    <property type="match status" value="1"/>
</dbReference>
<dbReference type="SUPFAM" id="SSF52047">
    <property type="entry name" value="RNI-like"/>
    <property type="match status" value="1"/>
</dbReference>
<dbReference type="PANTHER" id="PTHR31215">
    <property type="entry name" value="OS05G0510400 PROTEIN-RELATED"/>
    <property type="match status" value="1"/>
</dbReference>
<name>A0AAP0CLN6_9ASTR</name>
<evidence type="ECO:0000259" key="1">
    <source>
        <dbReference type="Pfam" id="PF12937"/>
    </source>
</evidence>
<organism evidence="2 3">
    <name type="scientific">Deinandra increscens subsp. villosa</name>
    <dbReference type="NCBI Taxonomy" id="3103831"/>
    <lineage>
        <taxon>Eukaryota</taxon>
        <taxon>Viridiplantae</taxon>
        <taxon>Streptophyta</taxon>
        <taxon>Embryophyta</taxon>
        <taxon>Tracheophyta</taxon>
        <taxon>Spermatophyta</taxon>
        <taxon>Magnoliopsida</taxon>
        <taxon>eudicotyledons</taxon>
        <taxon>Gunneridae</taxon>
        <taxon>Pentapetalae</taxon>
        <taxon>asterids</taxon>
        <taxon>campanulids</taxon>
        <taxon>Asterales</taxon>
        <taxon>Asteraceae</taxon>
        <taxon>Asteroideae</taxon>
        <taxon>Heliantheae alliance</taxon>
        <taxon>Madieae</taxon>
        <taxon>Madiinae</taxon>
        <taxon>Deinandra</taxon>
    </lineage>
</organism>
<dbReference type="AlphaFoldDB" id="A0AAP0CLN6"/>
<protein>
    <recommendedName>
        <fullName evidence="1">F-box domain-containing protein</fullName>
    </recommendedName>
</protein>
<gene>
    <name evidence="2" type="ORF">SSX86_021639</name>
</gene>
<evidence type="ECO:0000313" key="2">
    <source>
        <dbReference type="EMBL" id="KAK9059020.1"/>
    </source>
</evidence>
<dbReference type="InterPro" id="IPR032675">
    <property type="entry name" value="LRR_dom_sf"/>
</dbReference>
<dbReference type="InterPro" id="IPR001810">
    <property type="entry name" value="F-box_dom"/>
</dbReference>
<dbReference type="SUPFAM" id="SSF81383">
    <property type="entry name" value="F-box domain"/>
    <property type="match status" value="1"/>
</dbReference>
<sequence length="438" mass="49754">MDKLPHSLLLHILSRLDDSADVARCRVASKAFNVVFPGLRSVNLRCSEEWYRSSRSRVSKSQPDFKTVFLDLISKRETVESVCIALPHRLESESDDFYLTSGDFAMEWLPRVSSSLKSLSICDRCSESPSIFLQLISAYCHNLAVLKLKSVWLSVDMMKPMPMLTSLRLAFVRFEDDHLNELNKCLPNLQILDLIGVSGLTHPKIHHLNLKCCIWAANKFLPSLTLITPNLIVLRIDCLLPASLHVEAPMLSWLHFSLILHKHGSTLTFKKFENLKTLQLSSPCIANLISEFPIIKTVKNLTLDLEKEEANDTIDSIFTLRKVFTVFPNVSSLRIKSDAWLELEVNMNPRDWEILDGRKGLKTICVYLVLTDPLLTFSNLASVLDQCEGLLEASLLIRGDVGTVSQGFMIKCMARWPGLKWRWGIWSEGKGYFFITDN</sequence>
<keyword evidence="3" id="KW-1185">Reference proteome</keyword>
<dbReference type="InterPro" id="IPR044809">
    <property type="entry name" value="AUF1-like"/>
</dbReference>
<comment type="caution">
    <text evidence="2">The sequence shown here is derived from an EMBL/GenBank/DDBJ whole genome shotgun (WGS) entry which is preliminary data.</text>
</comment>
<proteinExistence type="predicted"/>
<dbReference type="EMBL" id="JBCNJP010000021">
    <property type="protein sequence ID" value="KAK9059020.1"/>
    <property type="molecule type" value="Genomic_DNA"/>
</dbReference>
<feature type="domain" description="F-box" evidence="1">
    <location>
        <begin position="2"/>
        <end position="34"/>
    </location>
</feature>
<reference evidence="2 3" key="1">
    <citation type="submission" date="2024-04" db="EMBL/GenBank/DDBJ databases">
        <title>The reference genome of an endangered Asteraceae, Deinandra increscens subsp. villosa, native to the Central Coast of California.</title>
        <authorList>
            <person name="Guilliams M."/>
            <person name="Hasenstab-Lehman K."/>
            <person name="Meyer R."/>
            <person name="Mcevoy S."/>
        </authorList>
    </citation>
    <scope>NUCLEOTIDE SEQUENCE [LARGE SCALE GENOMIC DNA]</scope>
    <source>
        <tissue evidence="2">Leaf</tissue>
    </source>
</reference>
<evidence type="ECO:0000313" key="3">
    <source>
        <dbReference type="Proteomes" id="UP001408789"/>
    </source>
</evidence>